<evidence type="ECO:0000256" key="10">
    <source>
        <dbReference type="ARBA" id="ARBA00023225"/>
    </source>
</evidence>
<evidence type="ECO:0000256" key="8">
    <source>
        <dbReference type="ARBA" id="ARBA00022927"/>
    </source>
</evidence>
<evidence type="ECO:0000256" key="2">
    <source>
        <dbReference type="ARBA" id="ARBA00010004"/>
    </source>
</evidence>
<keyword evidence="11" id="KW-0282">Flagellum</keyword>
<sequence length="146" mass="17122">MKADPLEKALVLAQEAEEQASLQLKTAQFEWQKQQEQLGALQQYRLDYMKQMESQQGKSISASGYHQFHQFVKQIDEAIARQLEAVSETHSMKQHRQTHWLTCQQKHQAVGILLNNKAKKAQQQAMRLEQKMTDEFAMQQFYRKSL</sequence>
<evidence type="ECO:0000256" key="6">
    <source>
        <dbReference type="ARBA" id="ARBA00022500"/>
    </source>
</evidence>
<evidence type="ECO:0000256" key="1">
    <source>
        <dbReference type="ARBA" id="ARBA00004413"/>
    </source>
</evidence>
<organism evidence="11 12">
    <name type="scientific">Shewanella surugensis</name>
    <dbReference type="NCBI Taxonomy" id="212020"/>
    <lineage>
        <taxon>Bacteria</taxon>
        <taxon>Pseudomonadati</taxon>
        <taxon>Pseudomonadota</taxon>
        <taxon>Gammaproteobacteria</taxon>
        <taxon>Alteromonadales</taxon>
        <taxon>Shewanellaceae</taxon>
        <taxon>Shewanella</taxon>
    </lineage>
</organism>
<dbReference type="PANTHER" id="PTHR38786">
    <property type="entry name" value="FLAGELLAR FLIJ PROTEIN"/>
    <property type="match status" value="1"/>
</dbReference>
<evidence type="ECO:0000256" key="4">
    <source>
        <dbReference type="ARBA" id="ARBA00022448"/>
    </source>
</evidence>
<evidence type="ECO:0000313" key="11">
    <source>
        <dbReference type="EMBL" id="MCL1124367.1"/>
    </source>
</evidence>
<dbReference type="Pfam" id="PF02050">
    <property type="entry name" value="FliJ"/>
    <property type="match status" value="1"/>
</dbReference>
<keyword evidence="11" id="KW-0969">Cilium</keyword>
<keyword evidence="12" id="KW-1185">Reference proteome</keyword>
<evidence type="ECO:0000256" key="3">
    <source>
        <dbReference type="ARBA" id="ARBA00020392"/>
    </source>
</evidence>
<keyword evidence="7" id="KW-1005">Bacterial flagellum biogenesis</keyword>
<dbReference type="NCBIfam" id="TIGR02473">
    <property type="entry name" value="flagell_FliJ"/>
    <property type="match status" value="1"/>
</dbReference>
<evidence type="ECO:0000256" key="7">
    <source>
        <dbReference type="ARBA" id="ARBA00022795"/>
    </source>
</evidence>
<dbReference type="InterPro" id="IPR053716">
    <property type="entry name" value="Flag_assembly_chemotaxis_eff"/>
</dbReference>
<keyword evidence="6" id="KW-0145">Chemotaxis</keyword>
<evidence type="ECO:0000313" key="12">
    <source>
        <dbReference type="Proteomes" id="UP001203423"/>
    </source>
</evidence>
<comment type="similarity">
    <text evidence="2">Belongs to the FliJ family.</text>
</comment>
<protein>
    <recommendedName>
        <fullName evidence="3">Flagellar FliJ protein</fullName>
    </recommendedName>
</protein>
<evidence type="ECO:0000256" key="5">
    <source>
        <dbReference type="ARBA" id="ARBA00022475"/>
    </source>
</evidence>
<dbReference type="Proteomes" id="UP001203423">
    <property type="component" value="Unassembled WGS sequence"/>
</dbReference>
<accession>A0ABT0L9H3</accession>
<proteinExistence type="inferred from homology"/>
<keyword evidence="5" id="KW-1003">Cell membrane</keyword>
<dbReference type="EMBL" id="JAKIKS010000022">
    <property type="protein sequence ID" value="MCL1124367.1"/>
    <property type="molecule type" value="Genomic_DNA"/>
</dbReference>
<name>A0ABT0L9H3_9GAMM</name>
<dbReference type="InterPro" id="IPR052570">
    <property type="entry name" value="FliJ"/>
</dbReference>
<dbReference type="RefSeq" id="WP_248939647.1">
    <property type="nucleotide sequence ID" value="NZ_JAKIKS010000022.1"/>
</dbReference>
<keyword evidence="9" id="KW-0472">Membrane</keyword>
<evidence type="ECO:0000256" key="9">
    <source>
        <dbReference type="ARBA" id="ARBA00023136"/>
    </source>
</evidence>
<keyword evidence="10" id="KW-1006">Bacterial flagellum protein export</keyword>
<keyword evidence="11" id="KW-0966">Cell projection</keyword>
<comment type="subcellular location">
    <subcellularLocation>
        <location evidence="1">Cell membrane</location>
        <topology evidence="1">Peripheral membrane protein</topology>
        <orientation evidence="1">Cytoplasmic side</orientation>
    </subcellularLocation>
</comment>
<keyword evidence="8" id="KW-0653">Protein transport</keyword>
<gene>
    <name evidence="11" type="primary">fliJ</name>
    <name evidence="11" type="ORF">L2764_07750</name>
</gene>
<dbReference type="Gene3D" id="1.10.287.1700">
    <property type="match status" value="1"/>
</dbReference>
<reference evidence="11 12" key="1">
    <citation type="submission" date="2022-01" db="EMBL/GenBank/DDBJ databases">
        <title>Whole genome-based taxonomy of the Shewanellaceae.</title>
        <authorList>
            <person name="Martin-Rodriguez A.J."/>
        </authorList>
    </citation>
    <scope>NUCLEOTIDE SEQUENCE [LARGE SCALE GENOMIC DNA]</scope>
    <source>
        <strain evidence="11 12">DSM 17177</strain>
    </source>
</reference>
<keyword evidence="4" id="KW-0813">Transport</keyword>
<dbReference type="PANTHER" id="PTHR38786:SF1">
    <property type="entry name" value="FLAGELLAR FLIJ PROTEIN"/>
    <property type="match status" value="1"/>
</dbReference>
<comment type="caution">
    <text evidence="11">The sequence shown here is derived from an EMBL/GenBank/DDBJ whole genome shotgun (WGS) entry which is preliminary data.</text>
</comment>
<dbReference type="InterPro" id="IPR012823">
    <property type="entry name" value="Flagell_FliJ"/>
</dbReference>